<dbReference type="EMBL" id="KQ435740">
    <property type="protein sequence ID" value="KOX76815.1"/>
    <property type="molecule type" value="Genomic_DNA"/>
</dbReference>
<feature type="region of interest" description="Disordered" evidence="9">
    <location>
        <begin position="585"/>
        <end position="643"/>
    </location>
</feature>
<dbReference type="InterPro" id="IPR024909">
    <property type="entry name" value="Cys-tRNA/MSH_ligase"/>
</dbReference>
<evidence type="ECO:0000256" key="8">
    <source>
        <dbReference type="SAM" id="Coils"/>
    </source>
</evidence>
<dbReference type="OrthoDB" id="438179at2759"/>
<dbReference type="GO" id="GO:0005524">
    <property type="term" value="F:ATP binding"/>
    <property type="evidence" value="ECO:0007669"/>
    <property type="project" value="UniProtKB-KW"/>
</dbReference>
<name>A0A0M9A435_9HYME</name>
<dbReference type="InterPro" id="IPR009080">
    <property type="entry name" value="tRNAsynth_Ia_anticodon-bd"/>
</dbReference>
<keyword evidence="8" id="KW-0175">Coiled coil</keyword>
<feature type="domain" description="tRNA synthetases class I catalytic" evidence="10">
    <location>
        <begin position="37"/>
        <end position="301"/>
    </location>
</feature>
<dbReference type="InterPro" id="IPR014729">
    <property type="entry name" value="Rossmann-like_a/b/a_fold"/>
</dbReference>
<dbReference type="GO" id="GO:0006423">
    <property type="term" value="P:cysteinyl-tRNA aminoacylation"/>
    <property type="evidence" value="ECO:0007669"/>
    <property type="project" value="TreeGrafter"/>
</dbReference>
<keyword evidence="6" id="KW-0067">ATP-binding</keyword>
<comment type="cofactor">
    <cofactor evidence="1">
        <name>Zn(2+)</name>
        <dbReference type="ChEBI" id="CHEBI:29105"/>
    </cofactor>
</comment>
<gene>
    <name evidence="11" type="ORF">WN51_11142</name>
</gene>
<dbReference type="InterPro" id="IPR032678">
    <property type="entry name" value="tRNA-synt_1_cat_dom"/>
</dbReference>
<dbReference type="STRING" id="166423.A0A0M9A435"/>
<dbReference type="Proteomes" id="UP000053105">
    <property type="component" value="Unassembled WGS sequence"/>
</dbReference>
<proteinExistence type="predicted"/>
<sequence length="643" mass="75010">MAKRIQPSWMPPERKNSTVLRLYNSLTREKEIFIPQFENRILWYSCGPTVYDASHMGHARSYISFDILRRVLSDYFGYDVLYVMNITDIDDKIIKRARQNYLYEKYIEENHTLDEILDDVKYVMCIFEDTVKNTNDADKKCMLEILLSNVEKAIGNLENAVKLKDEAKIKEYQELLLKVARDPLAEWLDKTKGATITEHSIFTKLSQHWEIEFHKDMDSLNVLRPNVLTRVSEYIHEIIAFIEKIIENGVAYESNGSVYFDVATFDKQDKHHYAKLVPEAYGDTSSLQEGEETNINTFTKWMKSEVDLNEKFYHARDLIHNALCDNIDTRSTLDAIRDLVTHCNIYVKEIKQPNTLLLRDVAVYITKMFTIFGVIPSHDNIGFPVDNSTTNLNVEEVVMPYLEILANFREKVRNHAKDLKASNILEECDILRDDILPNIGVRLEDSNEEICKIKLVNREELLKEKMHKKQMELERTLEKERRKAEAAAKEAQKKIPPFEMFKLEKNKYSQFDSNGIPTHYIDGTEISKGQMKKLQKLQQAQEKRYNEYLASINGAAILPPVWADEPRRGRLEAARIEVPEGCYRAREKRWKGEEKNSVEEAERDENGRSSGDTDGAREREAASRVDEELNIQVQREKERDRKS</sequence>
<evidence type="ECO:0000256" key="2">
    <source>
        <dbReference type="ARBA" id="ARBA00022598"/>
    </source>
</evidence>
<evidence type="ECO:0000256" key="3">
    <source>
        <dbReference type="ARBA" id="ARBA00022723"/>
    </source>
</evidence>
<dbReference type="SUPFAM" id="SSF52374">
    <property type="entry name" value="Nucleotidylyl transferase"/>
    <property type="match status" value="1"/>
</dbReference>
<protein>
    <recommendedName>
        <fullName evidence="7">Cysteine--tRNA ligase, cytoplasmic</fullName>
    </recommendedName>
</protein>
<accession>A0A0M9A435</accession>
<dbReference type="Pfam" id="PF01406">
    <property type="entry name" value="tRNA-synt_1e"/>
    <property type="match status" value="1"/>
</dbReference>
<reference evidence="11 12" key="1">
    <citation type="submission" date="2015-07" db="EMBL/GenBank/DDBJ databases">
        <title>The genome of Melipona quadrifasciata.</title>
        <authorList>
            <person name="Pan H."/>
            <person name="Kapheim K."/>
        </authorList>
    </citation>
    <scope>NUCLEOTIDE SEQUENCE [LARGE SCALE GENOMIC DNA]</scope>
    <source>
        <strain evidence="11">0111107301</strain>
        <tissue evidence="11">Whole body</tissue>
    </source>
</reference>
<feature type="compositionally biased region" description="Basic and acidic residues" evidence="9">
    <location>
        <begin position="614"/>
        <end position="627"/>
    </location>
</feature>
<dbReference type="GO" id="GO:0005737">
    <property type="term" value="C:cytoplasm"/>
    <property type="evidence" value="ECO:0007669"/>
    <property type="project" value="TreeGrafter"/>
</dbReference>
<feature type="compositionally biased region" description="Basic and acidic residues" evidence="9">
    <location>
        <begin position="634"/>
        <end position="643"/>
    </location>
</feature>
<dbReference type="SUPFAM" id="SSF47323">
    <property type="entry name" value="Anticodon-binding domain of a subclass of class I aminoacyl-tRNA synthetases"/>
    <property type="match status" value="1"/>
</dbReference>
<keyword evidence="2 11" id="KW-0436">Ligase</keyword>
<dbReference type="PANTHER" id="PTHR10890:SF3">
    <property type="entry name" value="CYSTEINE--TRNA LIGASE, CYTOPLASMIC"/>
    <property type="match status" value="1"/>
</dbReference>
<evidence type="ECO:0000256" key="9">
    <source>
        <dbReference type="SAM" id="MobiDB-lite"/>
    </source>
</evidence>
<keyword evidence="5" id="KW-0862">Zinc</keyword>
<feature type="compositionally biased region" description="Basic and acidic residues" evidence="9">
    <location>
        <begin position="590"/>
        <end position="607"/>
    </location>
</feature>
<dbReference type="GO" id="GO:0046872">
    <property type="term" value="F:metal ion binding"/>
    <property type="evidence" value="ECO:0007669"/>
    <property type="project" value="UniProtKB-KW"/>
</dbReference>
<keyword evidence="4" id="KW-0547">Nucleotide-binding</keyword>
<evidence type="ECO:0000256" key="5">
    <source>
        <dbReference type="ARBA" id="ARBA00022833"/>
    </source>
</evidence>
<evidence type="ECO:0000313" key="12">
    <source>
        <dbReference type="Proteomes" id="UP000053105"/>
    </source>
</evidence>
<evidence type="ECO:0000256" key="4">
    <source>
        <dbReference type="ARBA" id="ARBA00022741"/>
    </source>
</evidence>
<dbReference type="GO" id="GO:0004817">
    <property type="term" value="F:cysteine-tRNA ligase activity"/>
    <property type="evidence" value="ECO:0007669"/>
    <property type="project" value="TreeGrafter"/>
</dbReference>
<evidence type="ECO:0000256" key="6">
    <source>
        <dbReference type="ARBA" id="ARBA00022840"/>
    </source>
</evidence>
<keyword evidence="3" id="KW-0479">Metal-binding</keyword>
<dbReference type="AlphaFoldDB" id="A0A0M9A435"/>
<dbReference type="Gene3D" id="3.40.50.620">
    <property type="entry name" value="HUPs"/>
    <property type="match status" value="2"/>
</dbReference>
<evidence type="ECO:0000256" key="7">
    <source>
        <dbReference type="ARBA" id="ARBA00039362"/>
    </source>
</evidence>
<keyword evidence="12" id="KW-1185">Reference proteome</keyword>
<evidence type="ECO:0000259" key="10">
    <source>
        <dbReference type="Pfam" id="PF01406"/>
    </source>
</evidence>
<evidence type="ECO:0000256" key="1">
    <source>
        <dbReference type="ARBA" id="ARBA00001947"/>
    </source>
</evidence>
<feature type="coiled-coil region" evidence="8">
    <location>
        <begin position="459"/>
        <end position="494"/>
    </location>
</feature>
<dbReference type="PANTHER" id="PTHR10890">
    <property type="entry name" value="CYSTEINYL-TRNA SYNTHETASE"/>
    <property type="match status" value="1"/>
</dbReference>
<evidence type="ECO:0000313" key="11">
    <source>
        <dbReference type="EMBL" id="KOX76815.1"/>
    </source>
</evidence>
<organism evidence="11 12">
    <name type="scientific">Melipona quadrifasciata</name>
    <dbReference type="NCBI Taxonomy" id="166423"/>
    <lineage>
        <taxon>Eukaryota</taxon>
        <taxon>Metazoa</taxon>
        <taxon>Ecdysozoa</taxon>
        <taxon>Arthropoda</taxon>
        <taxon>Hexapoda</taxon>
        <taxon>Insecta</taxon>
        <taxon>Pterygota</taxon>
        <taxon>Neoptera</taxon>
        <taxon>Endopterygota</taxon>
        <taxon>Hymenoptera</taxon>
        <taxon>Apocrita</taxon>
        <taxon>Aculeata</taxon>
        <taxon>Apoidea</taxon>
        <taxon>Anthophila</taxon>
        <taxon>Apidae</taxon>
        <taxon>Melipona</taxon>
    </lineage>
</organism>